<reference evidence="4" key="1">
    <citation type="journal article" date="2020" name="Stud. Mycol.">
        <title>101 Dothideomycetes genomes: a test case for predicting lifestyles and emergence of pathogens.</title>
        <authorList>
            <person name="Haridas S."/>
            <person name="Albert R."/>
            <person name="Binder M."/>
            <person name="Bloem J."/>
            <person name="Labutti K."/>
            <person name="Salamov A."/>
            <person name="Andreopoulos B."/>
            <person name="Baker S."/>
            <person name="Barry K."/>
            <person name="Bills G."/>
            <person name="Bluhm B."/>
            <person name="Cannon C."/>
            <person name="Castanera R."/>
            <person name="Culley D."/>
            <person name="Daum C."/>
            <person name="Ezra D."/>
            <person name="Gonzalez J."/>
            <person name="Henrissat B."/>
            <person name="Kuo A."/>
            <person name="Liang C."/>
            <person name="Lipzen A."/>
            <person name="Lutzoni F."/>
            <person name="Magnuson J."/>
            <person name="Mondo S."/>
            <person name="Nolan M."/>
            <person name="Ohm R."/>
            <person name="Pangilinan J."/>
            <person name="Park H.-J."/>
            <person name="Ramirez L."/>
            <person name="Alfaro M."/>
            <person name="Sun H."/>
            <person name="Tritt A."/>
            <person name="Yoshinaga Y."/>
            <person name="Zwiers L.-H."/>
            <person name="Turgeon B."/>
            <person name="Goodwin S."/>
            <person name="Spatafora J."/>
            <person name="Crous P."/>
            <person name="Grigoriev I."/>
        </authorList>
    </citation>
    <scope>NUCLEOTIDE SEQUENCE</scope>
    <source>
        <strain evidence="4">CBS 113389</strain>
    </source>
</reference>
<dbReference type="PROSITE" id="PS00463">
    <property type="entry name" value="ZN2_CY6_FUNGAL_1"/>
    <property type="match status" value="1"/>
</dbReference>
<dbReference type="PANTHER" id="PTHR47785:SF4">
    <property type="entry name" value="ZN(II)2CYS6 TRANSCRIPTION FACTOR (EUROFUNG)"/>
    <property type="match status" value="1"/>
</dbReference>
<keyword evidence="5" id="KW-1185">Reference proteome</keyword>
<feature type="domain" description="Zn(2)-C6 fungal-type" evidence="3">
    <location>
        <begin position="36"/>
        <end position="65"/>
    </location>
</feature>
<dbReference type="Pfam" id="PF00172">
    <property type="entry name" value="Zn_clus"/>
    <property type="match status" value="1"/>
</dbReference>
<evidence type="ECO:0000313" key="5">
    <source>
        <dbReference type="Proteomes" id="UP000799767"/>
    </source>
</evidence>
<keyword evidence="1" id="KW-0539">Nucleus</keyword>
<dbReference type="CDD" id="cd00067">
    <property type="entry name" value="GAL4"/>
    <property type="match status" value="1"/>
</dbReference>
<dbReference type="AlphaFoldDB" id="A0A6A6PEN0"/>
<accession>A0A6A6PEN0</accession>
<evidence type="ECO:0000313" key="4">
    <source>
        <dbReference type="EMBL" id="KAF2478428.1"/>
    </source>
</evidence>
<dbReference type="SUPFAM" id="SSF57701">
    <property type="entry name" value="Zn2/Cys6 DNA-binding domain"/>
    <property type="match status" value="1"/>
</dbReference>
<dbReference type="InterPro" id="IPR036864">
    <property type="entry name" value="Zn2-C6_fun-type_DNA-bd_sf"/>
</dbReference>
<name>A0A6A6PEN0_9PEZI</name>
<proteinExistence type="predicted"/>
<dbReference type="Gene3D" id="4.10.240.10">
    <property type="entry name" value="Zn(2)-C6 fungal-type DNA-binding domain"/>
    <property type="match status" value="1"/>
</dbReference>
<evidence type="ECO:0000259" key="3">
    <source>
        <dbReference type="PROSITE" id="PS50048"/>
    </source>
</evidence>
<organism evidence="4 5">
    <name type="scientific">Neohortaea acidophila</name>
    <dbReference type="NCBI Taxonomy" id="245834"/>
    <lineage>
        <taxon>Eukaryota</taxon>
        <taxon>Fungi</taxon>
        <taxon>Dikarya</taxon>
        <taxon>Ascomycota</taxon>
        <taxon>Pezizomycotina</taxon>
        <taxon>Dothideomycetes</taxon>
        <taxon>Dothideomycetidae</taxon>
        <taxon>Mycosphaerellales</taxon>
        <taxon>Teratosphaeriaceae</taxon>
        <taxon>Neohortaea</taxon>
    </lineage>
</organism>
<dbReference type="InterPro" id="IPR001138">
    <property type="entry name" value="Zn2Cys6_DnaBD"/>
</dbReference>
<evidence type="ECO:0000256" key="1">
    <source>
        <dbReference type="ARBA" id="ARBA00023242"/>
    </source>
</evidence>
<dbReference type="PROSITE" id="PS50048">
    <property type="entry name" value="ZN2_CY6_FUNGAL_2"/>
    <property type="match status" value="1"/>
</dbReference>
<gene>
    <name evidence="4" type="ORF">BDY17DRAFT_306399</name>
</gene>
<dbReference type="GO" id="GO:0000981">
    <property type="term" value="F:DNA-binding transcription factor activity, RNA polymerase II-specific"/>
    <property type="evidence" value="ECO:0007669"/>
    <property type="project" value="InterPro"/>
</dbReference>
<dbReference type="PANTHER" id="PTHR47785">
    <property type="entry name" value="ZN(II)2CYS6 TRANSCRIPTION FACTOR (EUROFUNG)-RELATED-RELATED"/>
    <property type="match status" value="1"/>
</dbReference>
<dbReference type="OrthoDB" id="5244761at2759"/>
<feature type="region of interest" description="Disordered" evidence="2">
    <location>
        <begin position="1"/>
        <end position="28"/>
    </location>
</feature>
<dbReference type="RefSeq" id="XP_033584998.1">
    <property type="nucleotide sequence ID" value="XM_033735023.1"/>
</dbReference>
<dbReference type="GO" id="GO:0008270">
    <property type="term" value="F:zinc ion binding"/>
    <property type="evidence" value="ECO:0007669"/>
    <property type="project" value="InterPro"/>
</dbReference>
<evidence type="ECO:0000256" key="2">
    <source>
        <dbReference type="SAM" id="MobiDB-lite"/>
    </source>
</evidence>
<feature type="compositionally biased region" description="Polar residues" evidence="2">
    <location>
        <begin position="1"/>
        <end position="11"/>
    </location>
</feature>
<protein>
    <recommendedName>
        <fullName evidence="3">Zn(2)-C6 fungal-type domain-containing protein</fullName>
    </recommendedName>
</protein>
<dbReference type="Proteomes" id="UP000799767">
    <property type="component" value="Unassembled WGS sequence"/>
</dbReference>
<sequence>MAPSTDSSTPFSIDDGSPAAEQTPSNRKRHLRAAQACDLCREKKRACDEGRPCINCDKNALTCRYSTSKSTRYMSDIDATFRHLEEHTAKLHTHMQLLDDYLPRFDRLAARLDSAEQNESHANHSDFLLRDSHHAAGVRTLIKLWPSVNSLLCPAHCSVDPVYVLSSEAKDVPAHHHPYAHRVILPGESLSSQPSLVNDFIVMGYRSDPEIIPTSPEHMVPLRRLFRSYVENMHSLHPAVDLQDAFHSFEQLFGETRHPCLSHSDEMIDLTHGSGQTPRMEHMSSVNGGDNTLLSRHRISPLESARLYLILALGDICAYKQNLTFPRSYTQPLVDGAASSSSFQSDAPPVEDRMMFPQSANPFAPKTCADGDFADIPGAKFYDQATYIAGPFQGGNDLIHAQIALLAGLYKAQIGQVRESFNWVTSACRSVLHLLRQFQVVEVSSDILLRNEFPDVRSQGSYRGLQARVKSAEHDLVVLIAWSCIQLEGDILADLPYPESGILACEDLLPWPIRIPGSSQFYQAGGLSCNTALMYFSSQLWLQKHLNLLQNELHGRAGKTLSAFALQKALCEHRSSLTLWRSGLPIDQAWLDSEAPPADIHTARLRAKYWSACFLADQPYLDYVLHKTAVDAHGQTRTDTDGRLFEAISTLPEAEKMAGAQRCIQAAFQSARAFDGIASAVIETNMHGIAHEYGFPVFPRISHRVPGMSIC</sequence>
<dbReference type="GeneID" id="54476025"/>
<dbReference type="InterPro" id="IPR053181">
    <property type="entry name" value="EcdB-like_regulator"/>
</dbReference>
<dbReference type="SMART" id="SM00066">
    <property type="entry name" value="GAL4"/>
    <property type="match status" value="1"/>
</dbReference>
<dbReference type="EMBL" id="MU001658">
    <property type="protein sequence ID" value="KAF2478428.1"/>
    <property type="molecule type" value="Genomic_DNA"/>
</dbReference>